<evidence type="ECO:0000259" key="3">
    <source>
        <dbReference type="Pfam" id="PF26335"/>
    </source>
</evidence>
<comment type="caution">
    <text evidence="4">The sequence shown here is derived from an EMBL/GenBank/DDBJ whole genome shotgun (WGS) entry which is preliminary data.</text>
</comment>
<dbReference type="InterPro" id="IPR051478">
    <property type="entry name" value="Beta-lactamase-like_AB/R"/>
</dbReference>
<dbReference type="SUPFAM" id="SSF56601">
    <property type="entry name" value="beta-lactamase/transpeptidase-like"/>
    <property type="match status" value="1"/>
</dbReference>
<dbReference type="InterPro" id="IPR012338">
    <property type="entry name" value="Beta-lactam/transpept-like"/>
</dbReference>
<feature type="domain" description="Beta-lactamase-like ARB-00930-like C-terminal" evidence="3">
    <location>
        <begin position="414"/>
        <end position="547"/>
    </location>
</feature>
<dbReference type="PANTHER" id="PTHR22935:SF97">
    <property type="entry name" value="BETA-LACTAMASE-RELATED DOMAIN-CONTAINING PROTEIN"/>
    <property type="match status" value="1"/>
</dbReference>
<evidence type="ECO:0000313" key="4">
    <source>
        <dbReference type="EMBL" id="KAK7425583.1"/>
    </source>
</evidence>
<organism evidence="4 5">
    <name type="scientific">Neonectria magnoliae</name>
    <dbReference type="NCBI Taxonomy" id="2732573"/>
    <lineage>
        <taxon>Eukaryota</taxon>
        <taxon>Fungi</taxon>
        <taxon>Dikarya</taxon>
        <taxon>Ascomycota</taxon>
        <taxon>Pezizomycotina</taxon>
        <taxon>Sordariomycetes</taxon>
        <taxon>Hypocreomycetidae</taxon>
        <taxon>Hypocreales</taxon>
        <taxon>Nectriaceae</taxon>
        <taxon>Neonectria</taxon>
    </lineage>
</organism>
<evidence type="ECO:0008006" key="6">
    <source>
        <dbReference type="Google" id="ProtNLM"/>
    </source>
</evidence>
<accession>A0ABR1HY79</accession>
<dbReference type="Pfam" id="PF26335">
    <property type="entry name" value="ARB_00930_C"/>
    <property type="match status" value="1"/>
</dbReference>
<feature type="domain" description="Beta-lactamase-related" evidence="2">
    <location>
        <begin position="118"/>
        <end position="393"/>
    </location>
</feature>
<keyword evidence="1" id="KW-0732">Signal</keyword>
<dbReference type="PANTHER" id="PTHR22935">
    <property type="entry name" value="PENICILLIN-BINDING PROTEIN"/>
    <property type="match status" value="1"/>
</dbReference>
<evidence type="ECO:0000313" key="5">
    <source>
        <dbReference type="Proteomes" id="UP001498421"/>
    </source>
</evidence>
<evidence type="ECO:0000256" key="1">
    <source>
        <dbReference type="SAM" id="SignalP"/>
    </source>
</evidence>
<dbReference type="Pfam" id="PF00144">
    <property type="entry name" value="Beta-lactamase"/>
    <property type="match status" value="1"/>
</dbReference>
<name>A0ABR1HY79_9HYPO</name>
<sequence length="550" mass="59794">MRLLLSSSATILLFSALPRTVFTQDSDDIPFSACAIIGAYYPPPTISKSSDAFSQLESKFTDVFDELIKNGGSEDYGDIMPNTTSFSVVLFGGSNSLDNDPIFFEYHYTSPEDQSLTNTNLTSSTKFPLGDVTMVFTVYAWLADKGEQWEQPITKYLPELADVEGPLSVPWEDVTIGSLAGQISGLSRQSYACVIGKPCDWKSFASDFAEEPPLFLPDTTPVVSYAAFQLLAFAMQGETGYRRGKRSWASVLENVLLRPLNMTSSGLLSASMTDVFAIDGLNTSQIGEPGALSLVSSIEDLARAGHSMLSSSLLEPAVTRRWLHPTTDTSNLRNGVGRPWEVYRAGSTAISPVTDVLTKSGTIGQYASYFGLAPDFGAGFAILAHDSTVKDRSLDLNVYADIVSESIGYLQAFAAKEMALRYAGSYKGSHGAVAVFNITDNGPGLEVKQLVIDKTDVKAEVAEKLNIKVVDLDFRIYPTNVQDKTKHQFIVVFQDRSAPVDKGTPTCITWQEIGATAGIEHSFDFLLDVDGNAIGLEFPHAQTKLKRINV</sequence>
<protein>
    <recommendedName>
        <fullName evidence="6">Beta-lactamase-related domain-containing protein</fullName>
    </recommendedName>
</protein>
<dbReference type="EMBL" id="JAZAVK010000079">
    <property type="protein sequence ID" value="KAK7425583.1"/>
    <property type="molecule type" value="Genomic_DNA"/>
</dbReference>
<reference evidence="4 5" key="1">
    <citation type="journal article" date="2025" name="Microbiol. Resour. Announc.">
        <title>Draft genome sequences for Neonectria magnoliae and Neonectria punicea, canker pathogens of Liriodendron tulipifera and Acer saccharum in West Virginia.</title>
        <authorList>
            <person name="Petronek H.M."/>
            <person name="Kasson M.T."/>
            <person name="Metheny A.M."/>
            <person name="Stauder C.M."/>
            <person name="Lovett B."/>
            <person name="Lynch S.C."/>
            <person name="Garnas J.R."/>
            <person name="Kasson L.R."/>
            <person name="Stajich J.E."/>
        </authorList>
    </citation>
    <scope>NUCLEOTIDE SEQUENCE [LARGE SCALE GENOMIC DNA]</scope>
    <source>
        <strain evidence="4 5">NRRL 64651</strain>
    </source>
</reference>
<proteinExistence type="predicted"/>
<feature type="signal peptide" evidence="1">
    <location>
        <begin position="1"/>
        <end position="23"/>
    </location>
</feature>
<feature type="chain" id="PRO_5046264630" description="Beta-lactamase-related domain-containing protein" evidence="1">
    <location>
        <begin position="24"/>
        <end position="550"/>
    </location>
</feature>
<dbReference type="Gene3D" id="3.40.710.10">
    <property type="entry name" value="DD-peptidase/beta-lactamase superfamily"/>
    <property type="match status" value="1"/>
</dbReference>
<keyword evidence="5" id="KW-1185">Reference proteome</keyword>
<gene>
    <name evidence="4" type="ORF">QQZ08_007906</name>
</gene>
<dbReference type="InterPro" id="IPR001466">
    <property type="entry name" value="Beta-lactam-related"/>
</dbReference>
<dbReference type="InterPro" id="IPR058664">
    <property type="entry name" value="ARB_00930-like_C"/>
</dbReference>
<dbReference type="Proteomes" id="UP001498421">
    <property type="component" value="Unassembled WGS sequence"/>
</dbReference>
<evidence type="ECO:0000259" key="2">
    <source>
        <dbReference type="Pfam" id="PF00144"/>
    </source>
</evidence>